<evidence type="ECO:0000313" key="2">
    <source>
        <dbReference type="EMBL" id="ODV62122.1"/>
    </source>
</evidence>
<evidence type="ECO:0000313" key="3">
    <source>
        <dbReference type="Proteomes" id="UP000095038"/>
    </source>
</evidence>
<accession>A0A1D2VKJ1</accession>
<gene>
    <name evidence="2" type="ORF">ASCRUDRAFT_33334</name>
</gene>
<dbReference type="InterPro" id="IPR012337">
    <property type="entry name" value="RNaseH-like_sf"/>
</dbReference>
<protein>
    <recommendedName>
        <fullName evidence="1">Gfd2/YDR514C-like C-terminal domain-containing protein</fullName>
    </recommendedName>
</protein>
<dbReference type="Proteomes" id="UP000095038">
    <property type="component" value="Unassembled WGS sequence"/>
</dbReference>
<dbReference type="Pfam" id="PF21762">
    <property type="entry name" value="DEDDh_C"/>
    <property type="match status" value="1"/>
</dbReference>
<keyword evidence="3" id="KW-1185">Reference proteome</keyword>
<feature type="non-terminal residue" evidence="2">
    <location>
        <position position="223"/>
    </location>
</feature>
<dbReference type="GO" id="GO:0003676">
    <property type="term" value="F:nucleic acid binding"/>
    <property type="evidence" value="ECO:0007669"/>
    <property type="project" value="InterPro"/>
</dbReference>
<dbReference type="PANTHER" id="PTHR28083">
    <property type="entry name" value="GOOD FOR FULL DBP5 ACTIVITY PROTEIN 2"/>
    <property type="match status" value="1"/>
</dbReference>
<sequence>MRETFLAFLKKKYSIRAKSSGLDYDKLKRWISICNDKKTVLISIDLEVFERSHSSCTEFGIAIYDPINQKNSPFPDIINLHFLIKENIKLYNTQYVPNNKHRFINGVSYVVDNNSIKLILDTIVNYYQGFTNIAFVGHHFSSDQAFISKSFKFSIDSDKYDIIDTSSIWQMTATGKNALKSKLSYVLYKLGIPGVYLHNGANDAYYTLIAALKLCDPELRINK</sequence>
<dbReference type="RefSeq" id="XP_020048429.1">
    <property type="nucleotide sequence ID" value="XM_020190417.1"/>
</dbReference>
<evidence type="ECO:0000259" key="1">
    <source>
        <dbReference type="Pfam" id="PF21762"/>
    </source>
</evidence>
<dbReference type="InterPro" id="IPR036397">
    <property type="entry name" value="RNaseH_sf"/>
</dbReference>
<dbReference type="SUPFAM" id="SSF53098">
    <property type="entry name" value="Ribonuclease H-like"/>
    <property type="match status" value="1"/>
</dbReference>
<dbReference type="AlphaFoldDB" id="A0A1D2VKJ1"/>
<dbReference type="EMBL" id="KV454478">
    <property type="protein sequence ID" value="ODV62122.1"/>
    <property type="molecule type" value="Genomic_DNA"/>
</dbReference>
<dbReference type="GO" id="GO:0005634">
    <property type="term" value="C:nucleus"/>
    <property type="evidence" value="ECO:0007669"/>
    <property type="project" value="TreeGrafter"/>
</dbReference>
<dbReference type="Gene3D" id="3.30.420.10">
    <property type="entry name" value="Ribonuclease H-like superfamily/Ribonuclease H"/>
    <property type="match status" value="1"/>
</dbReference>
<dbReference type="OrthoDB" id="5953249at2759"/>
<organism evidence="2 3">
    <name type="scientific">Ascoidea rubescens DSM 1968</name>
    <dbReference type="NCBI Taxonomy" id="1344418"/>
    <lineage>
        <taxon>Eukaryota</taxon>
        <taxon>Fungi</taxon>
        <taxon>Dikarya</taxon>
        <taxon>Ascomycota</taxon>
        <taxon>Saccharomycotina</taxon>
        <taxon>Saccharomycetes</taxon>
        <taxon>Ascoideaceae</taxon>
        <taxon>Ascoidea</taxon>
    </lineage>
</organism>
<dbReference type="PANTHER" id="PTHR28083:SF1">
    <property type="entry name" value="GOOD FOR FULL DBP5 ACTIVITY PROTEIN 2"/>
    <property type="match status" value="1"/>
</dbReference>
<proteinExistence type="predicted"/>
<dbReference type="STRING" id="1344418.A0A1D2VKJ1"/>
<dbReference type="GeneID" id="30964053"/>
<feature type="domain" description="Gfd2/YDR514C-like C-terminal" evidence="1">
    <location>
        <begin position="40"/>
        <end position="213"/>
    </location>
</feature>
<name>A0A1D2VKJ1_9ASCO</name>
<dbReference type="InterPro" id="IPR040151">
    <property type="entry name" value="Gfd2/YDR514C-like"/>
</dbReference>
<reference evidence="3" key="1">
    <citation type="submission" date="2016-05" db="EMBL/GenBank/DDBJ databases">
        <title>Comparative genomics of biotechnologically important yeasts.</title>
        <authorList>
            <consortium name="DOE Joint Genome Institute"/>
            <person name="Riley R."/>
            <person name="Haridas S."/>
            <person name="Wolfe K.H."/>
            <person name="Lopes M.R."/>
            <person name="Hittinger C.T."/>
            <person name="Goker M."/>
            <person name="Salamov A."/>
            <person name="Wisecaver J."/>
            <person name="Long T.M."/>
            <person name="Aerts A.L."/>
            <person name="Barry K."/>
            <person name="Choi C."/>
            <person name="Clum A."/>
            <person name="Coughlan A.Y."/>
            <person name="Deshpande S."/>
            <person name="Douglass A.P."/>
            <person name="Hanson S.J."/>
            <person name="Klenk H.-P."/>
            <person name="Labutti K."/>
            <person name="Lapidus A."/>
            <person name="Lindquist E."/>
            <person name="Lipzen A."/>
            <person name="Meier-Kolthoff J.P."/>
            <person name="Ohm R.A."/>
            <person name="Otillar R.P."/>
            <person name="Pangilinan J."/>
            <person name="Peng Y."/>
            <person name="Rokas A."/>
            <person name="Rosa C.A."/>
            <person name="Scheuner C."/>
            <person name="Sibirny A.A."/>
            <person name="Slot J.C."/>
            <person name="Stielow J.B."/>
            <person name="Sun H."/>
            <person name="Kurtzman C.P."/>
            <person name="Blackwell M."/>
            <person name="Grigoriev I.V."/>
            <person name="Jeffries T.W."/>
        </authorList>
    </citation>
    <scope>NUCLEOTIDE SEQUENCE [LARGE SCALE GENOMIC DNA]</scope>
    <source>
        <strain evidence="3">DSM 1968</strain>
    </source>
</reference>
<dbReference type="InParanoid" id="A0A1D2VKJ1"/>
<dbReference type="InterPro" id="IPR048519">
    <property type="entry name" value="Gfd2/YDR514C-like_C"/>
</dbReference>